<dbReference type="AlphaFoldDB" id="A0A7S4CUB4"/>
<proteinExistence type="predicted"/>
<sequence length="109" mass="11935">MSGPSLCDSPAGPPLLSRPAALVSGRSGICDHDHNRRHRSCGMREARHRGSRGACDVQMEAKSTTTILDAPWKPPAPGGPAHSDECMLLWSENPHRRRTRSFHNANTMQ</sequence>
<accession>A0A7S4CUB4</accession>
<evidence type="ECO:0000256" key="1">
    <source>
        <dbReference type="SAM" id="MobiDB-lite"/>
    </source>
</evidence>
<protein>
    <submittedName>
        <fullName evidence="2">Uncharacterized protein</fullName>
    </submittedName>
</protein>
<dbReference type="EMBL" id="HBJA01049983">
    <property type="protein sequence ID" value="CAE0806588.1"/>
    <property type="molecule type" value="Transcribed_RNA"/>
</dbReference>
<evidence type="ECO:0000313" key="2">
    <source>
        <dbReference type="EMBL" id="CAE0806588.1"/>
    </source>
</evidence>
<reference evidence="2" key="1">
    <citation type="submission" date="2021-01" db="EMBL/GenBank/DDBJ databases">
        <authorList>
            <person name="Corre E."/>
            <person name="Pelletier E."/>
            <person name="Niang G."/>
            <person name="Scheremetjew M."/>
            <person name="Finn R."/>
            <person name="Kale V."/>
            <person name="Holt S."/>
            <person name="Cochrane G."/>
            <person name="Meng A."/>
            <person name="Brown T."/>
            <person name="Cohen L."/>
        </authorList>
    </citation>
    <scope>NUCLEOTIDE SEQUENCE</scope>
    <source>
        <strain evidence="2">CCMP1594</strain>
    </source>
</reference>
<name>A0A7S4CUB4_9EUGL</name>
<gene>
    <name evidence="2" type="ORF">EGYM00163_LOCUS17716</name>
</gene>
<feature type="region of interest" description="Disordered" evidence="1">
    <location>
        <begin position="28"/>
        <end position="54"/>
    </location>
</feature>
<feature type="compositionally biased region" description="Basic residues" evidence="1">
    <location>
        <begin position="35"/>
        <end position="51"/>
    </location>
</feature>
<organism evidence="2">
    <name type="scientific">Eutreptiella gymnastica</name>
    <dbReference type="NCBI Taxonomy" id="73025"/>
    <lineage>
        <taxon>Eukaryota</taxon>
        <taxon>Discoba</taxon>
        <taxon>Euglenozoa</taxon>
        <taxon>Euglenida</taxon>
        <taxon>Spirocuta</taxon>
        <taxon>Euglenophyceae</taxon>
        <taxon>Eutreptiales</taxon>
        <taxon>Eutreptiaceae</taxon>
        <taxon>Eutreptiella</taxon>
    </lineage>
</organism>